<dbReference type="RefSeq" id="WP_204009337.1">
    <property type="nucleotide sequence ID" value="NZ_BOOZ01000024.1"/>
</dbReference>
<organism evidence="3 4">
    <name type="scientific">Micromonospora andamanensis</name>
    <dbReference type="NCBI Taxonomy" id="1287068"/>
    <lineage>
        <taxon>Bacteria</taxon>
        <taxon>Bacillati</taxon>
        <taxon>Actinomycetota</taxon>
        <taxon>Actinomycetes</taxon>
        <taxon>Micromonosporales</taxon>
        <taxon>Micromonosporaceae</taxon>
        <taxon>Micromonospora</taxon>
    </lineage>
</organism>
<feature type="coiled-coil region" evidence="1">
    <location>
        <begin position="71"/>
        <end position="98"/>
    </location>
</feature>
<reference evidence="3 4" key="1">
    <citation type="submission" date="2021-01" db="EMBL/GenBank/DDBJ databases">
        <title>Whole genome shotgun sequence of Verrucosispora andamanensis NBRC 109075.</title>
        <authorList>
            <person name="Komaki H."/>
            <person name="Tamura T."/>
        </authorList>
    </citation>
    <scope>NUCLEOTIDE SEQUENCE [LARGE SCALE GENOMIC DNA]</scope>
    <source>
        <strain evidence="3 4">NBRC 109075</strain>
    </source>
</reference>
<name>A0ABQ4HYM7_9ACTN</name>
<evidence type="ECO:0000256" key="1">
    <source>
        <dbReference type="SAM" id="Coils"/>
    </source>
</evidence>
<comment type="caution">
    <text evidence="3">The sequence shown here is derived from an EMBL/GenBank/DDBJ whole genome shotgun (WGS) entry which is preliminary data.</text>
</comment>
<keyword evidence="2" id="KW-1133">Transmembrane helix</keyword>
<dbReference type="Proteomes" id="UP000647017">
    <property type="component" value="Unassembled WGS sequence"/>
</dbReference>
<evidence type="ECO:0000256" key="2">
    <source>
        <dbReference type="SAM" id="Phobius"/>
    </source>
</evidence>
<protein>
    <recommendedName>
        <fullName evidence="5">DUF1640 domain-containing protein</fullName>
    </recommendedName>
</protein>
<keyword evidence="4" id="KW-1185">Reference proteome</keyword>
<keyword evidence="2" id="KW-0472">Membrane</keyword>
<feature type="transmembrane region" description="Helical" evidence="2">
    <location>
        <begin position="105"/>
        <end position="126"/>
    </location>
</feature>
<gene>
    <name evidence="3" type="ORF">Van01_39360</name>
</gene>
<evidence type="ECO:0008006" key="5">
    <source>
        <dbReference type="Google" id="ProtNLM"/>
    </source>
</evidence>
<evidence type="ECO:0000313" key="4">
    <source>
        <dbReference type="Proteomes" id="UP000647017"/>
    </source>
</evidence>
<keyword evidence="1" id="KW-0175">Coiled coil</keyword>
<dbReference type="EMBL" id="BOOZ01000024">
    <property type="protein sequence ID" value="GIJ10722.1"/>
    <property type="molecule type" value="Genomic_DNA"/>
</dbReference>
<keyword evidence="2" id="KW-0812">Transmembrane</keyword>
<accession>A0ABQ4HYM7</accession>
<evidence type="ECO:0000313" key="3">
    <source>
        <dbReference type="EMBL" id="GIJ10722.1"/>
    </source>
</evidence>
<proteinExistence type="predicted"/>
<sequence length="127" mass="14167">MTAASEAARPPSGDSGNFLLWREVDRLDRRVDELTARAERLIAEARADLAADLDRTSGRLDRLDEHGSRGVEAMRLELRQLRTDLEAHEGMHAQAAQEQKTARRWMIGLVAGLIAPLYPLIITAVVR</sequence>